<organism evidence="1 2">
    <name type="scientific">Rhizopus delemar (strain RA 99-880 / ATCC MYA-4621 / FGSC 9543 / NRRL 43880)</name>
    <name type="common">Mucormycosis agent</name>
    <name type="synonym">Rhizopus arrhizus var. delemar</name>
    <dbReference type="NCBI Taxonomy" id="246409"/>
    <lineage>
        <taxon>Eukaryota</taxon>
        <taxon>Fungi</taxon>
        <taxon>Fungi incertae sedis</taxon>
        <taxon>Mucoromycota</taxon>
        <taxon>Mucoromycotina</taxon>
        <taxon>Mucoromycetes</taxon>
        <taxon>Mucorales</taxon>
        <taxon>Mucorineae</taxon>
        <taxon>Rhizopodaceae</taxon>
        <taxon>Rhizopus</taxon>
    </lineage>
</organism>
<proteinExistence type="predicted"/>
<accession>I1C064</accession>
<keyword evidence="2" id="KW-1185">Reference proteome</keyword>
<dbReference type="AlphaFoldDB" id="I1C064"/>
<dbReference type="RefSeq" id="XP_067517240.1">
    <property type="nucleotide sequence ID" value="XM_067661139.1"/>
</dbReference>
<dbReference type="InParanoid" id="I1C064"/>
<sequence>MDDNTHIFLMEDGQRKITTKDDEAMDYIVEGNEFNLRNLINLTECKETHVPIDLDSEDENL</sequence>
<dbReference type="GeneID" id="93613520"/>
<dbReference type="Proteomes" id="UP000009138">
    <property type="component" value="Unassembled WGS sequence"/>
</dbReference>
<reference evidence="1 2" key="1">
    <citation type="journal article" date="2009" name="PLoS Genet.">
        <title>Genomic analysis of the basal lineage fungus Rhizopus oryzae reveals a whole-genome duplication.</title>
        <authorList>
            <person name="Ma L.-J."/>
            <person name="Ibrahim A.S."/>
            <person name="Skory C."/>
            <person name="Grabherr M.G."/>
            <person name="Burger G."/>
            <person name="Butler M."/>
            <person name="Elias M."/>
            <person name="Idnurm A."/>
            <person name="Lang B.F."/>
            <person name="Sone T."/>
            <person name="Abe A."/>
            <person name="Calvo S.E."/>
            <person name="Corrochano L.M."/>
            <person name="Engels R."/>
            <person name="Fu J."/>
            <person name="Hansberg W."/>
            <person name="Kim J.-M."/>
            <person name="Kodira C.D."/>
            <person name="Koehrsen M.J."/>
            <person name="Liu B."/>
            <person name="Miranda-Saavedra D."/>
            <person name="O'Leary S."/>
            <person name="Ortiz-Castellanos L."/>
            <person name="Poulter R."/>
            <person name="Rodriguez-Romero J."/>
            <person name="Ruiz-Herrera J."/>
            <person name="Shen Y.-Q."/>
            <person name="Zeng Q."/>
            <person name="Galagan J."/>
            <person name="Birren B.W."/>
            <person name="Cuomo C.A."/>
            <person name="Wickes B.L."/>
        </authorList>
    </citation>
    <scope>NUCLEOTIDE SEQUENCE [LARGE SCALE GENOMIC DNA]</scope>
    <source>
        <strain evidence="2">RA 99-880 / ATCC MYA-4621 / FGSC 9543 / NRRL 43880</strain>
    </source>
</reference>
<name>I1C064_RHIO9</name>
<evidence type="ECO:0000313" key="2">
    <source>
        <dbReference type="Proteomes" id="UP000009138"/>
    </source>
</evidence>
<evidence type="ECO:0000313" key="1">
    <source>
        <dbReference type="EMBL" id="EIE81844.1"/>
    </source>
</evidence>
<gene>
    <name evidence="1" type="ORF">RO3G_06549</name>
</gene>
<dbReference type="EMBL" id="CH476735">
    <property type="protein sequence ID" value="EIE81844.1"/>
    <property type="molecule type" value="Genomic_DNA"/>
</dbReference>
<dbReference type="VEuPathDB" id="FungiDB:RO3G_06549"/>
<protein>
    <submittedName>
        <fullName evidence="1">Uncharacterized protein</fullName>
    </submittedName>
</protein>